<protein>
    <submittedName>
        <fullName evidence="1">Uncharacterized protein</fullName>
    </submittedName>
</protein>
<name>A0A9J6EPR8_RHIMP</name>
<dbReference type="EMBL" id="JABSTU010000002">
    <property type="protein sequence ID" value="KAH8036426.1"/>
    <property type="molecule type" value="Genomic_DNA"/>
</dbReference>
<comment type="caution">
    <text evidence="1">The sequence shown here is derived from an EMBL/GenBank/DDBJ whole genome shotgun (WGS) entry which is preliminary data.</text>
</comment>
<reference evidence="1" key="1">
    <citation type="journal article" date="2020" name="Cell">
        <title>Large-Scale Comparative Analyses of Tick Genomes Elucidate Their Genetic Diversity and Vector Capacities.</title>
        <authorList>
            <consortium name="Tick Genome and Microbiome Consortium (TIGMIC)"/>
            <person name="Jia N."/>
            <person name="Wang J."/>
            <person name="Shi W."/>
            <person name="Du L."/>
            <person name="Sun Y."/>
            <person name="Zhan W."/>
            <person name="Jiang J.F."/>
            <person name="Wang Q."/>
            <person name="Zhang B."/>
            <person name="Ji P."/>
            <person name="Bell-Sakyi L."/>
            <person name="Cui X.M."/>
            <person name="Yuan T.T."/>
            <person name="Jiang B.G."/>
            <person name="Yang W.F."/>
            <person name="Lam T.T."/>
            <person name="Chang Q.C."/>
            <person name="Ding S.J."/>
            <person name="Wang X.J."/>
            <person name="Zhu J.G."/>
            <person name="Ruan X.D."/>
            <person name="Zhao L."/>
            <person name="Wei J.T."/>
            <person name="Ye R.Z."/>
            <person name="Que T.C."/>
            <person name="Du C.H."/>
            <person name="Zhou Y.H."/>
            <person name="Cheng J.X."/>
            <person name="Dai P.F."/>
            <person name="Guo W.B."/>
            <person name="Han X.H."/>
            <person name="Huang E.J."/>
            <person name="Li L.F."/>
            <person name="Wei W."/>
            <person name="Gao Y.C."/>
            <person name="Liu J.Z."/>
            <person name="Shao H.Z."/>
            <person name="Wang X."/>
            <person name="Wang C.C."/>
            <person name="Yang T.C."/>
            <person name="Huo Q.B."/>
            <person name="Li W."/>
            <person name="Chen H.Y."/>
            <person name="Chen S.E."/>
            <person name="Zhou L.G."/>
            <person name="Ni X.B."/>
            <person name="Tian J.H."/>
            <person name="Sheng Y."/>
            <person name="Liu T."/>
            <person name="Pan Y.S."/>
            <person name="Xia L.Y."/>
            <person name="Li J."/>
            <person name="Zhao F."/>
            <person name="Cao W.C."/>
        </authorList>
    </citation>
    <scope>NUCLEOTIDE SEQUENCE</scope>
    <source>
        <strain evidence="1">Rmic-2018</strain>
    </source>
</reference>
<organism evidence="1 2">
    <name type="scientific">Rhipicephalus microplus</name>
    <name type="common">Cattle tick</name>
    <name type="synonym">Boophilus microplus</name>
    <dbReference type="NCBI Taxonomy" id="6941"/>
    <lineage>
        <taxon>Eukaryota</taxon>
        <taxon>Metazoa</taxon>
        <taxon>Ecdysozoa</taxon>
        <taxon>Arthropoda</taxon>
        <taxon>Chelicerata</taxon>
        <taxon>Arachnida</taxon>
        <taxon>Acari</taxon>
        <taxon>Parasitiformes</taxon>
        <taxon>Ixodida</taxon>
        <taxon>Ixodoidea</taxon>
        <taxon>Ixodidae</taxon>
        <taxon>Rhipicephalinae</taxon>
        <taxon>Rhipicephalus</taxon>
        <taxon>Boophilus</taxon>
    </lineage>
</organism>
<sequence>MKGSDLWDTSPGFQSYVEGHWLPVSAMWATCFRPRLCVTTNNGTEAQNKMLKDHYLKSESGRRSLTGLIQTLRTFLSDREQPFYGENLKVSSDYRHYHDAVPEYLHNRPRSVVLHIMSRLAAAGDIDQKFVTPGPCQGICM</sequence>
<dbReference type="AlphaFoldDB" id="A0A9J6EPR8"/>
<proteinExistence type="predicted"/>
<dbReference type="PANTHER" id="PTHR47456">
    <property type="entry name" value="PHD-TYPE DOMAIN-CONTAINING PROTEIN"/>
    <property type="match status" value="1"/>
</dbReference>
<reference evidence="1" key="2">
    <citation type="submission" date="2021-09" db="EMBL/GenBank/DDBJ databases">
        <authorList>
            <person name="Jia N."/>
            <person name="Wang J."/>
            <person name="Shi W."/>
            <person name="Du L."/>
            <person name="Sun Y."/>
            <person name="Zhan W."/>
            <person name="Jiang J."/>
            <person name="Wang Q."/>
            <person name="Zhang B."/>
            <person name="Ji P."/>
            <person name="Sakyi L.B."/>
            <person name="Cui X."/>
            <person name="Yuan T."/>
            <person name="Jiang B."/>
            <person name="Yang W."/>
            <person name="Lam T.T.-Y."/>
            <person name="Chang Q."/>
            <person name="Ding S."/>
            <person name="Wang X."/>
            <person name="Zhu J."/>
            <person name="Ruan X."/>
            <person name="Zhao L."/>
            <person name="Wei J."/>
            <person name="Que T."/>
            <person name="Du C."/>
            <person name="Cheng J."/>
            <person name="Dai P."/>
            <person name="Han X."/>
            <person name="Huang E."/>
            <person name="Gao Y."/>
            <person name="Liu J."/>
            <person name="Shao H."/>
            <person name="Ye R."/>
            <person name="Li L."/>
            <person name="Wei W."/>
            <person name="Wang X."/>
            <person name="Wang C."/>
            <person name="Huo Q."/>
            <person name="Li W."/>
            <person name="Guo W."/>
            <person name="Chen H."/>
            <person name="Chen S."/>
            <person name="Zhou L."/>
            <person name="Zhou L."/>
            <person name="Ni X."/>
            <person name="Tian J."/>
            <person name="Zhou Y."/>
            <person name="Sheng Y."/>
            <person name="Liu T."/>
            <person name="Pan Y."/>
            <person name="Xia L."/>
            <person name="Li J."/>
            <person name="Zhao F."/>
            <person name="Cao W."/>
        </authorList>
    </citation>
    <scope>NUCLEOTIDE SEQUENCE</scope>
    <source>
        <strain evidence="1">Rmic-2018</strain>
        <tissue evidence="1">Larvae</tissue>
    </source>
</reference>
<accession>A0A9J6EPR8</accession>
<evidence type="ECO:0000313" key="2">
    <source>
        <dbReference type="Proteomes" id="UP000821866"/>
    </source>
</evidence>
<evidence type="ECO:0000313" key="1">
    <source>
        <dbReference type="EMBL" id="KAH8036426.1"/>
    </source>
</evidence>
<keyword evidence="2" id="KW-1185">Reference proteome</keyword>
<gene>
    <name evidence="1" type="ORF">HPB51_000449</name>
</gene>
<dbReference type="Proteomes" id="UP000821866">
    <property type="component" value="Chromosome 10"/>
</dbReference>